<reference evidence="1 2" key="1">
    <citation type="submission" date="2020-10" db="EMBL/GenBank/DDBJ databases">
        <title>Connecting structure to function with the recovery of over 1000 high-quality activated sludge metagenome-assembled genomes encoding full-length rRNA genes using long-read sequencing.</title>
        <authorList>
            <person name="Singleton C.M."/>
            <person name="Petriglieri F."/>
            <person name="Kristensen J.M."/>
            <person name="Kirkegaard R.H."/>
            <person name="Michaelsen T.Y."/>
            <person name="Andersen M.H."/>
            <person name="Karst S.M."/>
            <person name="Dueholm M.S."/>
            <person name="Nielsen P.H."/>
            <person name="Albertsen M."/>
        </authorList>
    </citation>
    <scope>NUCLEOTIDE SEQUENCE [LARGE SCALE GENOMIC DNA]</scope>
    <source>
        <strain evidence="1">Ribe_18-Q3-R11-54_BAT3C.373</strain>
    </source>
</reference>
<comment type="caution">
    <text evidence="1">The sequence shown here is derived from an EMBL/GenBank/DDBJ whole genome shotgun (WGS) entry which is preliminary data.</text>
</comment>
<evidence type="ECO:0000313" key="2">
    <source>
        <dbReference type="Proteomes" id="UP000808349"/>
    </source>
</evidence>
<proteinExistence type="predicted"/>
<dbReference type="Proteomes" id="UP000808349">
    <property type="component" value="Unassembled WGS sequence"/>
</dbReference>
<organism evidence="1 2">
    <name type="scientific">Candidatus Defluviibacterium haderslevense</name>
    <dbReference type="NCBI Taxonomy" id="2981993"/>
    <lineage>
        <taxon>Bacteria</taxon>
        <taxon>Pseudomonadati</taxon>
        <taxon>Bacteroidota</taxon>
        <taxon>Saprospiria</taxon>
        <taxon>Saprospirales</taxon>
        <taxon>Saprospiraceae</taxon>
        <taxon>Candidatus Defluviibacterium</taxon>
    </lineage>
</organism>
<sequence length="398" mass="44549">MNLKSTLQDSVRFAYKLPSATKNGIPFEVYKTLEPAPPGGLSIYSREFDFSGYHLDLSGPNNDTFNTASNTFIAAIDSTGQLKTLSLSDNFFAEIALLDIKPEYARGYLNQTNFNYGPAKVALEEFNSLNGMIQFDQLQMDITVENNIGAAAVFNIDQLTSINTKQNNVIDLTSAIIKNPLYINRAKDNNKYPPIIPAIERFKINSQNSNINAFINNLPDQIEYAIRLQTNPNGNELGHNDFIYDGKLLNIDFHLEAPLNLSIKGLQLSDTIDINLNQVDLSQVEKGTLNLIAKNGFPIDARIIMSLLDEHGISKYILLDGNQIIKAAPINSNGKVDQKLQSIIRIPIDQKVIEQLTTYKHIKIDAIFDTKPTSSNVKLYSTYDIDFILTGDFIYRIK</sequence>
<evidence type="ECO:0000313" key="1">
    <source>
        <dbReference type="EMBL" id="MBK9717850.1"/>
    </source>
</evidence>
<dbReference type="EMBL" id="JADKFW010000005">
    <property type="protein sequence ID" value="MBK9717850.1"/>
    <property type="molecule type" value="Genomic_DNA"/>
</dbReference>
<dbReference type="AlphaFoldDB" id="A0A9D7XEJ8"/>
<protein>
    <submittedName>
        <fullName evidence="1">Uncharacterized protein</fullName>
    </submittedName>
</protein>
<gene>
    <name evidence="1" type="ORF">IPO85_10110</name>
</gene>
<accession>A0A9D7XEJ8</accession>
<name>A0A9D7XEJ8_9BACT</name>